<dbReference type="InterPro" id="IPR036890">
    <property type="entry name" value="HATPase_C_sf"/>
</dbReference>
<keyword evidence="5" id="KW-0418">Kinase</keyword>
<evidence type="ECO:0000313" key="8">
    <source>
        <dbReference type="Proteomes" id="UP000038011"/>
    </source>
</evidence>
<evidence type="ECO:0000256" key="4">
    <source>
        <dbReference type="ARBA" id="ARBA00022679"/>
    </source>
</evidence>
<evidence type="ECO:0000256" key="2">
    <source>
        <dbReference type="ARBA" id="ARBA00012438"/>
    </source>
</evidence>
<dbReference type="AlphaFoldDB" id="A0A0M9GKY3"/>
<sequence>MNDKLEKLLETIDLYQVPVFVLSVENREIIRFAGLNQFHQNATGLRQSDVFNKTPHEVFPMRTADTLMRNYMHCVHLDDVYKYEELLDLASGEQWWQTTLSPVMDGDEMVGILGVAFDCTLAKRAEADLAKAVQEVSRINFDLQALTSTTVHDLRGPLRQAKLVLEIIREDFQDLGDNKLQLLETGSDVVDRALDFIDSRLAQVVEKTEVDSNDASVDLGHWCSDIIAIVDPLAKLQISYPEITLECEKFILDIGLRNLIENATKHAKSRIKIEVINTDNTITFFISDDGEGFKEDIFKESNALGANISKDTKSGVGLTTTRSLIESRQGKIWLDEPHLDGKGATIAFSVFGKVLPAQAISTQAISEDATSNAVIAAG</sequence>
<dbReference type="EC" id="2.7.13.3" evidence="2"/>
<dbReference type="SUPFAM" id="SSF47384">
    <property type="entry name" value="Homodimeric domain of signal transducing histidine kinase"/>
    <property type="match status" value="1"/>
</dbReference>
<evidence type="ECO:0000256" key="3">
    <source>
        <dbReference type="ARBA" id="ARBA00022553"/>
    </source>
</evidence>
<feature type="domain" description="Histidine kinase" evidence="6">
    <location>
        <begin position="149"/>
        <end position="352"/>
    </location>
</feature>
<keyword evidence="8" id="KW-1185">Reference proteome</keyword>
<dbReference type="PANTHER" id="PTHR43304">
    <property type="entry name" value="PHYTOCHROME-LIKE PROTEIN CPH1"/>
    <property type="match status" value="1"/>
</dbReference>
<dbReference type="InterPro" id="IPR005467">
    <property type="entry name" value="His_kinase_dom"/>
</dbReference>
<dbReference type="PATRIC" id="fig|1514904.3.peg.2174"/>
<dbReference type="OrthoDB" id="7810511at2"/>
<dbReference type="SUPFAM" id="SSF55874">
    <property type="entry name" value="ATPase domain of HSP90 chaperone/DNA topoisomerase II/histidine kinase"/>
    <property type="match status" value="1"/>
</dbReference>
<keyword evidence="4" id="KW-0808">Transferase</keyword>
<dbReference type="EMBL" id="JXMU01000028">
    <property type="protein sequence ID" value="KPB00153.1"/>
    <property type="molecule type" value="Genomic_DNA"/>
</dbReference>
<dbReference type="RefSeq" id="WP_054000224.1">
    <property type="nucleotide sequence ID" value="NZ_JXMU01000028.1"/>
</dbReference>
<organism evidence="7 8">
    <name type="scientific">Ahrensia marina</name>
    <dbReference type="NCBI Taxonomy" id="1514904"/>
    <lineage>
        <taxon>Bacteria</taxon>
        <taxon>Pseudomonadati</taxon>
        <taxon>Pseudomonadota</taxon>
        <taxon>Alphaproteobacteria</taxon>
        <taxon>Hyphomicrobiales</taxon>
        <taxon>Ahrensiaceae</taxon>
        <taxon>Ahrensia</taxon>
    </lineage>
</organism>
<proteinExistence type="predicted"/>
<dbReference type="InterPro" id="IPR036097">
    <property type="entry name" value="HisK_dim/P_sf"/>
</dbReference>
<evidence type="ECO:0000259" key="6">
    <source>
        <dbReference type="PROSITE" id="PS50109"/>
    </source>
</evidence>
<name>A0A0M9GKY3_9HYPH</name>
<dbReference type="Gene3D" id="3.30.565.10">
    <property type="entry name" value="Histidine kinase-like ATPase, C-terminal domain"/>
    <property type="match status" value="1"/>
</dbReference>
<dbReference type="PANTHER" id="PTHR43304:SF1">
    <property type="entry name" value="PAC DOMAIN-CONTAINING PROTEIN"/>
    <property type="match status" value="1"/>
</dbReference>
<dbReference type="Pfam" id="PF08448">
    <property type="entry name" value="PAS_4"/>
    <property type="match status" value="1"/>
</dbReference>
<dbReference type="GO" id="GO:0000155">
    <property type="term" value="F:phosphorelay sensor kinase activity"/>
    <property type="evidence" value="ECO:0007669"/>
    <property type="project" value="InterPro"/>
</dbReference>
<dbReference type="SMART" id="SM00387">
    <property type="entry name" value="HATPase_c"/>
    <property type="match status" value="1"/>
</dbReference>
<dbReference type="PROSITE" id="PS50109">
    <property type="entry name" value="HIS_KIN"/>
    <property type="match status" value="1"/>
</dbReference>
<dbReference type="InterPro" id="IPR035965">
    <property type="entry name" value="PAS-like_dom_sf"/>
</dbReference>
<evidence type="ECO:0000313" key="7">
    <source>
        <dbReference type="EMBL" id="KPB00153.1"/>
    </source>
</evidence>
<comment type="caution">
    <text evidence="7">The sequence shown here is derived from an EMBL/GenBank/DDBJ whole genome shotgun (WGS) entry which is preliminary data.</text>
</comment>
<dbReference type="SUPFAM" id="SSF55785">
    <property type="entry name" value="PYP-like sensor domain (PAS domain)"/>
    <property type="match status" value="1"/>
</dbReference>
<dbReference type="Gene3D" id="3.30.450.20">
    <property type="entry name" value="PAS domain"/>
    <property type="match status" value="1"/>
</dbReference>
<reference evidence="7 8" key="1">
    <citation type="submission" date="2015-01" db="EMBL/GenBank/DDBJ databases">
        <title>Ahrensia donghaiensis sp. nov., a novel dimethylsulphoniopropionate-cleavage bacterium isolated from seawater and emended descriptions of the genus Ahrensia and Ahrensia kielensis.</title>
        <authorList>
            <person name="Liu J."/>
        </authorList>
    </citation>
    <scope>NUCLEOTIDE SEQUENCE [LARGE SCALE GENOMIC DNA]</scope>
    <source>
        <strain evidence="7 8">LZD062</strain>
    </source>
</reference>
<dbReference type="InterPro" id="IPR052162">
    <property type="entry name" value="Sensor_kinase/Photoreceptor"/>
</dbReference>
<gene>
    <name evidence="7" type="ORF">SU32_15150</name>
</gene>
<comment type="catalytic activity">
    <reaction evidence="1">
        <text>ATP + protein L-histidine = ADP + protein N-phospho-L-histidine.</text>
        <dbReference type="EC" id="2.7.13.3"/>
    </reaction>
</comment>
<accession>A0A0M9GKY3</accession>
<keyword evidence="3" id="KW-0597">Phosphoprotein</keyword>
<dbReference type="STRING" id="1514904.SU32_15150"/>
<dbReference type="Proteomes" id="UP000038011">
    <property type="component" value="Unassembled WGS sequence"/>
</dbReference>
<dbReference type="InterPro" id="IPR003594">
    <property type="entry name" value="HATPase_dom"/>
</dbReference>
<evidence type="ECO:0000256" key="1">
    <source>
        <dbReference type="ARBA" id="ARBA00000085"/>
    </source>
</evidence>
<dbReference type="Pfam" id="PF02518">
    <property type="entry name" value="HATPase_c"/>
    <property type="match status" value="1"/>
</dbReference>
<protein>
    <recommendedName>
        <fullName evidence="2">histidine kinase</fullName>
        <ecNumber evidence="2">2.7.13.3</ecNumber>
    </recommendedName>
</protein>
<evidence type="ECO:0000256" key="5">
    <source>
        <dbReference type="ARBA" id="ARBA00022777"/>
    </source>
</evidence>
<dbReference type="InterPro" id="IPR013656">
    <property type="entry name" value="PAS_4"/>
</dbReference>